<proteinExistence type="predicted"/>
<sequence length="115" mass="12911">MSDAILVYDDDCTFCTEAAEFVADRSAVELVGFSELTADLRDRLPADYESCAHLLVGDAVYSCGAAMERAFVHTDIGEDLQPAVKFLSQFEDYTRVRERVYREIADRRGTLGKLF</sequence>
<dbReference type="GO" id="GO:0015035">
    <property type="term" value="F:protein-disulfide reductase activity"/>
    <property type="evidence" value="ECO:0007669"/>
    <property type="project" value="InterPro"/>
</dbReference>
<gene>
    <name evidence="1" type="ORF">HSEST_0347</name>
</gene>
<evidence type="ECO:0000313" key="2">
    <source>
        <dbReference type="Proteomes" id="UP000663292"/>
    </source>
</evidence>
<accession>A0A897NUR2</accession>
<dbReference type="InterPro" id="IPR007263">
    <property type="entry name" value="DCC1-like"/>
</dbReference>
<evidence type="ECO:0000313" key="1">
    <source>
        <dbReference type="EMBL" id="QSG13896.1"/>
    </source>
</evidence>
<dbReference type="GeneID" id="68856986"/>
<dbReference type="RefSeq" id="WP_229121845.1">
    <property type="nucleotide sequence ID" value="NZ_CP064791.1"/>
</dbReference>
<dbReference type="Proteomes" id="UP000663292">
    <property type="component" value="Chromosome"/>
</dbReference>
<dbReference type="EMBL" id="CP064791">
    <property type="protein sequence ID" value="QSG13896.1"/>
    <property type="molecule type" value="Genomic_DNA"/>
</dbReference>
<name>A0A897NUR2_9EURY</name>
<keyword evidence="2" id="KW-1185">Reference proteome</keyword>
<protein>
    <submittedName>
        <fullName evidence="1">Thioredoxin superfamily protein</fullName>
    </submittedName>
</protein>
<reference evidence="1 2" key="1">
    <citation type="submission" date="2020-11" db="EMBL/GenBank/DDBJ databases">
        <title>Carbohydrate-dependent, anaerobic sulfur respiration: A novel catabolism in halophilic archaea.</title>
        <authorList>
            <person name="Sorokin D.Y."/>
            <person name="Messina E."/>
            <person name="Smedile F."/>
            <person name="La Cono V."/>
            <person name="Hallsworth J.E."/>
            <person name="Yakimov M.M."/>
        </authorList>
    </citation>
    <scope>NUCLEOTIDE SEQUENCE [LARGE SCALE GENOMIC DNA]</scope>
    <source>
        <strain evidence="1 2">HSR-Est</strain>
    </source>
</reference>
<dbReference type="Pfam" id="PF04134">
    <property type="entry name" value="DCC1-like"/>
    <property type="match status" value="1"/>
</dbReference>
<organism evidence="1 2">
    <name type="scientific">Halapricum desulfuricans</name>
    <dbReference type="NCBI Taxonomy" id="2841257"/>
    <lineage>
        <taxon>Archaea</taxon>
        <taxon>Methanobacteriati</taxon>
        <taxon>Methanobacteriota</taxon>
        <taxon>Stenosarchaea group</taxon>
        <taxon>Halobacteria</taxon>
        <taxon>Halobacteriales</taxon>
        <taxon>Haloarculaceae</taxon>
        <taxon>Halapricum</taxon>
    </lineage>
</organism>
<dbReference type="AlphaFoldDB" id="A0A897NUR2"/>